<accession>A0A1W1Z8J0</accession>
<protein>
    <submittedName>
        <fullName evidence="1">Uncharacterized protein</fullName>
    </submittedName>
</protein>
<dbReference type="AlphaFoldDB" id="A0A1W1Z8J0"/>
<reference evidence="1 2" key="1">
    <citation type="submission" date="2017-04" db="EMBL/GenBank/DDBJ databases">
        <authorList>
            <person name="Afonso C.L."/>
            <person name="Miller P.J."/>
            <person name="Scott M.A."/>
            <person name="Spackman E."/>
            <person name="Goraichik I."/>
            <person name="Dimitrov K.M."/>
            <person name="Suarez D.L."/>
            <person name="Swayne D.E."/>
        </authorList>
    </citation>
    <scope>NUCLEOTIDE SEQUENCE [LARGE SCALE GENOMIC DNA]</scope>
    <source>
        <strain evidence="1 2">VK13</strain>
    </source>
</reference>
<evidence type="ECO:0000313" key="2">
    <source>
        <dbReference type="Proteomes" id="UP000192708"/>
    </source>
</evidence>
<sequence>MRCQKKRKKRYAIGQEHRGQIVARRPSSKLPAYIEERVQVGHWEVDAIIGANHKQAIVTLVYGKLNIVVTLKNLALPNSQSLLIERSTIFPYILLASFKSFSSLLIKATFTPHSLFIRLIEV</sequence>
<dbReference type="Proteomes" id="UP000192708">
    <property type="component" value="Unassembled WGS sequence"/>
</dbReference>
<name>A0A1W1Z8J0_9BURK</name>
<keyword evidence="2" id="KW-1185">Reference proteome</keyword>
<dbReference type="EMBL" id="FWXJ01000004">
    <property type="protein sequence ID" value="SMC44622.1"/>
    <property type="molecule type" value="Genomic_DNA"/>
</dbReference>
<evidence type="ECO:0000313" key="1">
    <source>
        <dbReference type="EMBL" id="SMC44622.1"/>
    </source>
</evidence>
<proteinExistence type="predicted"/>
<gene>
    <name evidence="1" type="ORF">SAMN06296008_104189</name>
</gene>
<organism evidence="1 2">
    <name type="scientific">Polynucleobacter kasalickyi</name>
    <dbReference type="NCBI Taxonomy" id="1938817"/>
    <lineage>
        <taxon>Bacteria</taxon>
        <taxon>Pseudomonadati</taxon>
        <taxon>Pseudomonadota</taxon>
        <taxon>Betaproteobacteria</taxon>
        <taxon>Burkholderiales</taxon>
        <taxon>Burkholderiaceae</taxon>
        <taxon>Polynucleobacter</taxon>
    </lineage>
</organism>